<dbReference type="EMBL" id="CP009048">
    <property type="protein sequence ID" value="AIL62197.1"/>
    <property type="molecule type" value="Genomic_DNA"/>
</dbReference>
<reference evidence="2 3" key="1">
    <citation type="submission" date="2014-07" db="EMBL/GenBank/DDBJ databases">
        <authorList>
            <person name="Lee K."/>
            <person name="Lim J.Y."/>
            <person name="Hwang I."/>
        </authorList>
    </citation>
    <scope>NUCLEOTIDE SEQUENCE [LARGE SCALE GENOMIC DNA]</scope>
    <source>
        <strain evidence="2 3">KL28</strain>
    </source>
</reference>
<dbReference type="HOGENOM" id="CLU_055261_15_7_6"/>
<organism evidence="2 3">
    <name type="scientific">Pseudomonas alkylphenolica</name>
    <dbReference type="NCBI Taxonomy" id="237609"/>
    <lineage>
        <taxon>Bacteria</taxon>
        <taxon>Pseudomonadati</taxon>
        <taxon>Pseudomonadota</taxon>
        <taxon>Gammaproteobacteria</taxon>
        <taxon>Pseudomonadales</taxon>
        <taxon>Pseudomonadaceae</taxon>
        <taxon>Pseudomonas</taxon>
    </lineage>
</organism>
<evidence type="ECO:0000313" key="3">
    <source>
        <dbReference type="Proteomes" id="UP000028931"/>
    </source>
</evidence>
<dbReference type="PANTHER" id="PTHR46637">
    <property type="entry name" value="TIS1421-TRANSPOSASE PROTEIN A"/>
    <property type="match status" value="1"/>
</dbReference>
<accession>A0A077F9V9</accession>
<evidence type="ECO:0000313" key="2">
    <source>
        <dbReference type="EMBL" id="AIL62197.1"/>
    </source>
</evidence>
<dbReference type="Proteomes" id="UP000028931">
    <property type="component" value="Chromosome"/>
</dbReference>
<dbReference type="eggNOG" id="COG3293">
    <property type="taxonomic scope" value="Bacteria"/>
</dbReference>
<feature type="domain" description="Insertion element IS402-like" evidence="1">
    <location>
        <begin position="7"/>
        <end position="69"/>
    </location>
</feature>
<dbReference type="KEGG" id="palk:PSAKL28_30070"/>
<proteinExistence type="predicted"/>
<dbReference type="Pfam" id="PF13340">
    <property type="entry name" value="DUF4096"/>
    <property type="match status" value="1"/>
</dbReference>
<sequence length="69" mass="8076">MAKRCELSDEDWSVVADLFTAIHGRGRPSLSDRLMLDSVLWVLCSGAAWRNMPERFDPWSTGYQRFRVW</sequence>
<dbReference type="InterPro" id="IPR025161">
    <property type="entry name" value="IS402-like_dom"/>
</dbReference>
<name>A0A077F9V9_9PSED</name>
<dbReference type="InterPro" id="IPR052909">
    <property type="entry name" value="Transposase_6_like"/>
</dbReference>
<protein>
    <submittedName>
        <fullName evidence="2">ISPs1, transposase OrfA</fullName>
    </submittedName>
</protein>
<dbReference type="PANTHER" id="PTHR46637:SF1">
    <property type="entry name" value="BLL5188 PROTEIN"/>
    <property type="match status" value="1"/>
</dbReference>
<evidence type="ECO:0000259" key="1">
    <source>
        <dbReference type="Pfam" id="PF13340"/>
    </source>
</evidence>
<gene>
    <name evidence="2" type="ORF">PSAKL28_30070</name>
</gene>
<dbReference type="AlphaFoldDB" id="A0A077F9V9"/>